<feature type="transmembrane region" description="Helical" evidence="1">
    <location>
        <begin position="91"/>
        <end position="107"/>
    </location>
</feature>
<protein>
    <submittedName>
        <fullName evidence="2">Uncharacterized protein</fullName>
    </submittedName>
</protein>
<gene>
    <name evidence="2" type="ORF">A2751_01925</name>
</gene>
<evidence type="ECO:0000313" key="2">
    <source>
        <dbReference type="EMBL" id="OGE77792.1"/>
    </source>
</evidence>
<keyword evidence="1" id="KW-0812">Transmembrane</keyword>
<name>A0A1F5NJW5_9BACT</name>
<reference evidence="2 3" key="1">
    <citation type="journal article" date="2016" name="Nat. Commun.">
        <title>Thousands of microbial genomes shed light on interconnected biogeochemical processes in an aquifer system.</title>
        <authorList>
            <person name="Anantharaman K."/>
            <person name="Brown C.T."/>
            <person name="Hug L.A."/>
            <person name="Sharon I."/>
            <person name="Castelle C.J."/>
            <person name="Probst A.J."/>
            <person name="Thomas B.C."/>
            <person name="Singh A."/>
            <person name="Wilkins M.J."/>
            <person name="Karaoz U."/>
            <person name="Brodie E.L."/>
            <person name="Williams K.H."/>
            <person name="Hubbard S.S."/>
            <person name="Banfield J.F."/>
        </authorList>
    </citation>
    <scope>NUCLEOTIDE SEQUENCE [LARGE SCALE GENOMIC DNA]</scope>
</reference>
<feature type="transmembrane region" description="Helical" evidence="1">
    <location>
        <begin position="141"/>
        <end position="161"/>
    </location>
</feature>
<feature type="transmembrane region" description="Helical" evidence="1">
    <location>
        <begin position="59"/>
        <end position="79"/>
    </location>
</feature>
<dbReference type="Proteomes" id="UP000176864">
    <property type="component" value="Unassembled WGS sequence"/>
</dbReference>
<dbReference type="EMBL" id="MFEK01000016">
    <property type="protein sequence ID" value="OGE77792.1"/>
    <property type="molecule type" value="Genomic_DNA"/>
</dbReference>
<sequence>MDYKIILTGIGIVIGFVSYASYFRGIFRGQTKPHVFSWLVWTIINWTAFFAQLVKGGGAGSWITASNALLCTLVAAIALSRGEKNITRSDWYALFGAMGGIVVWIITRNPLTAVILISIVDCFAIYPTFRKTYLKPYEENLFSWSIDLIKFILQLFALKSFNLTTALFPIVIIVNDAALTAMIILRRKSIIKP</sequence>
<keyword evidence="1" id="KW-1133">Transmembrane helix</keyword>
<feature type="transmembrane region" description="Helical" evidence="1">
    <location>
        <begin position="113"/>
        <end position="129"/>
    </location>
</feature>
<accession>A0A1F5NJW5</accession>
<feature type="transmembrane region" description="Helical" evidence="1">
    <location>
        <begin position="167"/>
        <end position="185"/>
    </location>
</feature>
<dbReference type="AlphaFoldDB" id="A0A1F5NJW5"/>
<evidence type="ECO:0000313" key="3">
    <source>
        <dbReference type="Proteomes" id="UP000176864"/>
    </source>
</evidence>
<organism evidence="2 3">
    <name type="scientific">Candidatus Doudnabacteria bacterium RIFCSPHIGHO2_01_FULL_46_14</name>
    <dbReference type="NCBI Taxonomy" id="1817824"/>
    <lineage>
        <taxon>Bacteria</taxon>
        <taxon>Candidatus Doudnaibacteriota</taxon>
    </lineage>
</organism>
<feature type="transmembrane region" description="Helical" evidence="1">
    <location>
        <begin position="6"/>
        <end position="23"/>
    </location>
</feature>
<keyword evidence="1" id="KW-0472">Membrane</keyword>
<comment type="caution">
    <text evidence="2">The sequence shown here is derived from an EMBL/GenBank/DDBJ whole genome shotgun (WGS) entry which is preliminary data.</text>
</comment>
<evidence type="ECO:0000256" key="1">
    <source>
        <dbReference type="SAM" id="Phobius"/>
    </source>
</evidence>
<dbReference type="STRING" id="1817824.A2751_01925"/>
<feature type="transmembrane region" description="Helical" evidence="1">
    <location>
        <begin position="35"/>
        <end position="53"/>
    </location>
</feature>
<proteinExistence type="predicted"/>